<proteinExistence type="inferred from homology"/>
<name>A0AAV2HYV6_LYMST</name>
<reference evidence="2 3" key="1">
    <citation type="submission" date="2024-04" db="EMBL/GenBank/DDBJ databases">
        <authorList>
            <consortium name="Genoscope - CEA"/>
            <person name="William W."/>
        </authorList>
    </citation>
    <scope>NUCLEOTIDE SEQUENCE [LARGE SCALE GENOMIC DNA]</scope>
</reference>
<dbReference type="Pfam" id="PF14956">
    <property type="entry name" value="DUF4505"/>
    <property type="match status" value="1"/>
</dbReference>
<gene>
    <name evidence="2" type="ORF">GSLYS_00013198001</name>
</gene>
<dbReference type="AlphaFoldDB" id="A0AAV2HYV6"/>
<dbReference type="EMBL" id="CAXITT010000338">
    <property type="protein sequence ID" value="CAL1539379.1"/>
    <property type="molecule type" value="Genomic_DNA"/>
</dbReference>
<sequence length="212" mass="24704">MNRLSKTSSHVFSYLRCSPRKYLHYIQGQSHDTKTREYFYFIDHQGQLFLDDARMKNFTSCFKEKDFLVFFFKRLKRNTSGKYMDEFPYLSPCGRELNFVRCDDTPIVYTHILDSSSSEPGLLSYNGAGDRLTVNFEPENICMLPETGRVYHPASEQYGGIGLIKSSLAIELSKHFEFLSGGETEPPSHLTWRDCRYELTNILFDVVKNRPQ</sequence>
<keyword evidence="3" id="KW-1185">Reference proteome</keyword>
<dbReference type="PANTHER" id="PTHR31449:SF3">
    <property type="entry name" value="UPF0598 PROTEIN C8ORF82"/>
    <property type="match status" value="1"/>
</dbReference>
<comment type="similarity">
    <text evidence="1">Belongs to the UPF0598 family.</text>
</comment>
<comment type="caution">
    <text evidence="2">The sequence shown here is derived from an EMBL/GenBank/DDBJ whole genome shotgun (WGS) entry which is preliminary data.</text>
</comment>
<accession>A0AAV2HYV6</accession>
<evidence type="ECO:0000256" key="1">
    <source>
        <dbReference type="ARBA" id="ARBA00006322"/>
    </source>
</evidence>
<dbReference type="PANTHER" id="PTHR31449">
    <property type="entry name" value="UPF0598 PROTEIN C8ORF82"/>
    <property type="match status" value="1"/>
</dbReference>
<dbReference type="InterPro" id="IPR028108">
    <property type="entry name" value="DUF4505"/>
</dbReference>
<evidence type="ECO:0000313" key="2">
    <source>
        <dbReference type="EMBL" id="CAL1539379.1"/>
    </source>
</evidence>
<protein>
    <submittedName>
        <fullName evidence="2">Uncharacterized protein</fullName>
    </submittedName>
</protein>
<evidence type="ECO:0000313" key="3">
    <source>
        <dbReference type="Proteomes" id="UP001497497"/>
    </source>
</evidence>
<dbReference type="Proteomes" id="UP001497497">
    <property type="component" value="Unassembled WGS sequence"/>
</dbReference>
<organism evidence="2 3">
    <name type="scientific">Lymnaea stagnalis</name>
    <name type="common">Great pond snail</name>
    <name type="synonym">Helix stagnalis</name>
    <dbReference type="NCBI Taxonomy" id="6523"/>
    <lineage>
        <taxon>Eukaryota</taxon>
        <taxon>Metazoa</taxon>
        <taxon>Spiralia</taxon>
        <taxon>Lophotrochozoa</taxon>
        <taxon>Mollusca</taxon>
        <taxon>Gastropoda</taxon>
        <taxon>Heterobranchia</taxon>
        <taxon>Euthyneura</taxon>
        <taxon>Panpulmonata</taxon>
        <taxon>Hygrophila</taxon>
        <taxon>Lymnaeoidea</taxon>
        <taxon>Lymnaeidae</taxon>
        <taxon>Lymnaea</taxon>
    </lineage>
</organism>